<accession>A0A1N6TYV9</accession>
<keyword evidence="2" id="KW-0812">Transmembrane</keyword>
<evidence type="ECO:0000259" key="3">
    <source>
        <dbReference type="PROSITE" id="PS51178"/>
    </source>
</evidence>
<evidence type="ECO:0000313" key="4">
    <source>
        <dbReference type="EMBL" id="SIQ58568.1"/>
    </source>
</evidence>
<organism evidence="4 5">
    <name type="scientific">Micromonospora avicenniae</name>
    <dbReference type="NCBI Taxonomy" id="1198245"/>
    <lineage>
        <taxon>Bacteria</taxon>
        <taxon>Bacillati</taxon>
        <taxon>Actinomycetota</taxon>
        <taxon>Actinomycetes</taxon>
        <taxon>Micromonosporales</taxon>
        <taxon>Micromonosporaceae</taxon>
        <taxon>Micromonospora</taxon>
    </lineage>
</organism>
<protein>
    <submittedName>
        <fullName evidence="4">PASTA domain-containing protein</fullName>
    </submittedName>
</protein>
<dbReference type="SMART" id="SM00740">
    <property type="entry name" value="PASTA"/>
    <property type="match status" value="1"/>
</dbReference>
<dbReference type="RefSeq" id="WP_076468595.1">
    <property type="nucleotide sequence ID" value="NZ_FTNF01000003.1"/>
</dbReference>
<name>A0A1N6TYV9_9ACTN</name>
<dbReference type="AlphaFoldDB" id="A0A1N6TYV9"/>
<gene>
    <name evidence="4" type="ORF">SAMN05444858_103152</name>
</gene>
<keyword evidence="5" id="KW-1185">Reference proteome</keyword>
<keyword evidence="2" id="KW-0472">Membrane</keyword>
<feature type="region of interest" description="Disordered" evidence="1">
    <location>
        <begin position="1"/>
        <end position="99"/>
    </location>
</feature>
<feature type="region of interest" description="Disordered" evidence="1">
    <location>
        <begin position="242"/>
        <end position="264"/>
    </location>
</feature>
<keyword evidence="2" id="KW-1133">Transmembrane helix</keyword>
<feature type="region of interest" description="Disordered" evidence="1">
    <location>
        <begin position="137"/>
        <end position="183"/>
    </location>
</feature>
<dbReference type="InterPro" id="IPR005543">
    <property type="entry name" value="PASTA_dom"/>
</dbReference>
<dbReference type="Gene3D" id="3.30.10.20">
    <property type="match status" value="1"/>
</dbReference>
<dbReference type="CDD" id="cd06577">
    <property type="entry name" value="PASTA_pknB"/>
    <property type="match status" value="1"/>
</dbReference>
<feature type="compositionally biased region" description="Low complexity" evidence="1">
    <location>
        <begin position="150"/>
        <end position="182"/>
    </location>
</feature>
<dbReference type="Proteomes" id="UP000186004">
    <property type="component" value="Unassembled WGS sequence"/>
</dbReference>
<evidence type="ECO:0000256" key="2">
    <source>
        <dbReference type="SAM" id="Phobius"/>
    </source>
</evidence>
<feature type="domain" description="PASTA" evidence="3">
    <location>
        <begin position="178"/>
        <end position="243"/>
    </location>
</feature>
<dbReference type="EMBL" id="FTNF01000003">
    <property type="protein sequence ID" value="SIQ58568.1"/>
    <property type="molecule type" value="Genomic_DNA"/>
</dbReference>
<evidence type="ECO:0000256" key="1">
    <source>
        <dbReference type="SAM" id="MobiDB-lite"/>
    </source>
</evidence>
<proteinExistence type="predicted"/>
<reference evidence="4 5" key="1">
    <citation type="submission" date="2017-01" db="EMBL/GenBank/DDBJ databases">
        <authorList>
            <person name="Mah S.A."/>
            <person name="Swanson W.J."/>
            <person name="Moy G.W."/>
            <person name="Vacquier V.D."/>
        </authorList>
    </citation>
    <scope>NUCLEOTIDE SEQUENCE [LARGE SCALE GENOMIC DNA]</scope>
    <source>
        <strain evidence="4 5">DSM 45758</strain>
    </source>
</reference>
<dbReference type="STRING" id="1198245.SAMN05444858_103152"/>
<dbReference type="Pfam" id="PF03793">
    <property type="entry name" value="PASTA"/>
    <property type="match status" value="1"/>
</dbReference>
<sequence length="264" mass="27810">MSDDRQEPPAGDGGGDETRPLPRSGADPGDQTQRLPGPTEGAGAAEPRRGPSDATTPMGRAGDPGVPLRPERVPPWSGRAEVPPPRPPDYREPAGEWYTEDQGGRRWWLPILWGILALLLVALLGVALWLLSNTAEERRGPEPSLSHSLTTVAPTSATPTSAEPTTESPSSVSPTTTEAVEVPVPPLAGLPRVSAEALLDRLGVSYRVEFRPSELPPGRVIGTVPEAGTLVTEDDEVVLLISETTTPTSPSSLSPSEPTPTATR</sequence>
<dbReference type="OrthoDB" id="3402335at2"/>
<feature type="transmembrane region" description="Helical" evidence="2">
    <location>
        <begin position="107"/>
        <end position="131"/>
    </location>
</feature>
<evidence type="ECO:0000313" key="5">
    <source>
        <dbReference type="Proteomes" id="UP000186004"/>
    </source>
</evidence>
<dbReference type="PROSITE" id="PS51178">
    <property type="entry name" value="PASTA"/>
    <property type="match status" value="1"/>
</dbReference>